<dbReference type="Pfam" id="PF00583">
    <property type="entry name" value="Acetyltransf_1"/>
    <property type="match status" value="1"/>
</dbReference>
<evidence type="ECO:0000259" key="1">
    <source>
        <dbReference type="PROSITE" id="PS51186"/>
    </source>
</evidence>
<accession>A0ABY6HPG8</accession>
<proteinExistence type="predicted"/>
<dbReference type="InterPro" id="IPR000182">
    <property type="entry name" value="GNAT_dom"/>
</dbReference>
<dbReference type="SUPFAM" id="SSF55729">
    <property type="entry name" value="Acyl-CoA N-acyltransferases (Nat)"/>
    <property type="match status" value="1"/>
</dbReference>
<dbReference type="Proteomes" id="UP001208689">
    <property type="component" value="Chromosome"/>
</dbReference>
<dbReference type="Gene3D" id="3.40.630.30">
    <property type="match status" value="1"/>
</dbReference>
<dbReference type="CDD" id="cd04301">
    <property type="entry name" value="NAT_SF"/>
    <property type="match status" value="1"/>
</dbReference>
<keyword evidence="3" id="KW-1185">Reference proteome</keyword>
<feature type="domain" description="N-acetyltransferase" evidence="1">
    <location>
        <begin position="8"/>
        <end position="153"/>
    </location>
</feature>
<gene>
    <name evidence="2" type="ORF">NEF87_001698</name>
</gene>
<protein>
    <recommendedName>
        <fullName evidence="1">N-acetyltransferase domain-containing protein</fullName>
    </recommendedName>
</protein>
<evidence type="ECO:0000313" key="3">
    <source>
        <dbReference type="Proteomes" id="UP001208689"/>
    </source>
</evidence>
<name>A0ABY6HPG8_9ARCH</name>
<dbReference type="EMBL" id="CP104013">
    <property type="protein sequence ID" value="UYP45413.1"/>
    <property type="molecule type" value="Genomic_DNA"/>
</dbReference>
<sequence length="154" mass="18101">MSQNSVNVNITLITEENIPTMVEIWNPNAHVLSSTNRKHTKKSLLEWFQNRSIGNHKYYGIFKKNYLCGFMILKYELDKLIIKMTALASNFQNQGFGKKLISFAKREAQKLNFPVYTEVKIENFRALNFFFSLGFKIIQFDKKWEEYNLLALSS</sequence>
<dbReference type="PROSITE" id="PS51186">
    <property type="entry name" value="GNAT"/>
    <property type="match status" value="1"/>
</dbReference>
<dbReference type="InterPro" id="IPR016181">
    <property type="entry name" value="Acyl_CoA_acyltransferase"/>
</dbReference>
<organism evidence="2 3">
    <name type="scientific">Candidatus Lokiarchaeum ossiferum</name>
    <dbReference type="NCBI Taxonomy" id="2951803"/>
    <lineage>
        <taxon>Archaea</taxon>
        <taxon>Promethearchaeati</taxon>
        <taxon>Promethearchaeota</taxon>
        <taxon>Promethearchaeia</taxon>
        <taxon>Promethearchaeales</taxon>
        <taxon>Promethearchaeaceae</taxon>
        <taxon>Candidatus Lokiarchaeum</taxon>
    </lineage>
</organism>
<reference evidence="2" key="1">
    <citation type="submission" date="2022-09" db="EMBL/GenBank/DDBJ databases">
        <title>Actin cytoskeleton and complex cell architecture in an #Asgard archaeon.</title>
        <authorList>
            <person name="Ponce Toledo R.I."/>
            <person name="Schleper C."/>
            <person name="Rodrigues Oliveira T."/>
            <person name="Wollweber F."/>
            <person name="Xu J."/>
            <person name="Rittmann S."/>
            <person name="Klingl A."/>
            <person name="Pilhofer M."/>
        </authorList>
    </citation>
    <scope>NUCLEOTIDE SEQUENCE</scope>
    <source>
        <strain evidence="2">B-35</strain>
    </source>
</reference>
<evidence type="ECO:0000313" key="2">
    <source>
        <dbReference type="EMBL" id="UYP45413.1"/>
    </source>
</evidence>